<dbReference type="InterPro" id="IPR000445">
    <property type="entry name" value="HhH_motif"/>
</dbReference>
<dbReference type="Pfam" id="PF00633">
    <property type="entry name" value="HHH"/>
    <property type="match status" value="1"/>
</dbReference>
<comment type="catalytic activity">
    <reaction evidence="8">
        <text>2'-deoxyribonucleotide-(2'-deoxyribose 5'-phosphate)-2'-deoxyribonucleotide-DNA = a 3'-end 2'-deoxyribonucleotide-(2,3-dehydro-2,3-deoxyribose 5'-phosphate)-DNA + a 5'-end 5'-phospho-2'-deoxyribonucleoside-DNA + H(+)</text>
        <dbReference type="Rhea" id="RHEA:66592"/>
        <dbReference type="Rhea" id="RHEA-COMP:13180"/>
        <dbReference type="Rhea" id="RHEA-COMP:16897"/>
        <dbReference type="Rhea" id="RHEA-COMP:17067"/>
        <dbReference type="ChEBI" id="CHEBI:15378"/>
        <dbReference type="ChEBI" id="CHEBI:136412"/>
        <dbReference type="ChEBI" id="CHEBI:157695"/>
        <dbReference type="ChEBI" id="CHEBI:167181"/>
        <dbReference type="EC" id="4.2.99.18"/>
    </reaction>
</comment>
<dbReference type="InterPro" id="IPR023170">
    <property type="entry name" value="HhH_base_excis_C"/>
</dbReference>
<dbReference type="PROSITE" id="PS01155">
    <property type="entry name" value="ENDONUCLEASE_III_2"/>
    <property type="match status" value="1"/>
</dbReference>
<dbReference type="CDD" id="cd00056">
    <property type="entry name" value="ENDO3c"/>
    <property type="match status" value="1"/>
</dbReference>
<dbReference type="Gene3D" id="1.10.1670.10">
    <property type="entry name" value="Helix-hairpin-Helix base-excision DNA repair enzymes (C-terminal)"/>
    <property type="match status" value="1"/>
</dbReference>
<gene>
    <name evidence="11" type="ORF">M406DRAFT_230431</name>
</gene>
<dbReference type="SUPFAM" id="SSF48150">
    <property type="entry name" value="DNA-glycosylase"/>
    <property type="match status" value="1"/>
</dbReference>
<name>A0A9P4YDL8_CRYP1</name>
<comment type="similarity">
    <text evidence="1">Belongs to the Nth/MutY family.</text>
</comment>
<sequence length="392" mass="43361">SCIRRQTARLASIVMASTIPLRRITRASMARFAYTGNDAPDIEDIIPPKSQDTTTVSRKRKRTVKTEEEEEEEEEEVKTTTAQASTHPSSSSSPARRARKPARKTHDPKTGAETVTAPSDWEELYDTAKIMRMPGGAAANAAVDTMGCERLADPQASPRDQRFHTLVALMLSSQTKDTTNAVVMARLKTELPPHTPGAPPGLNLENMLAVAPDTLNEMIWAVGFHNNKTKYLKQAAEMLRDQWGGDIPDTIEGLVSLPGVGPKMAHLCLSSAWGRTEGIGVDVHVHRITNLWGWHRTSNPEQTRLALQAWLPRDRWREINWLLVGLGQTVCAPVARKCGDCELGLRGMCKAADRAKVIQGRKRQLQLQQETTKVEVEAKAEGDEKVVIKTKE</sequence>
<dbReference type="HAMAP" id="MF_03183">
    <property type="entry name" value="Endonuclease_III_Nth"/>
    <property type="match status" value="1"/>
</dbReference>
<comment type="caution">
    <text evidence="11">The sequence shown here is derived from an EMBL/GenBank/DDBJ whole genome shotgun (WGS) entry which is preliminary data.</text>
</comment>
<dbReference type="GO" id="GO:0000703">
    <property type="term" value="F:oxidized pyrimidine nucleobase lesion DNA N-glycosylase activity"/>
    <property type="evidence" value="ECO:0007669"/>
    <property type="project" value="TreeGrafter"/>
</dbReference>
<dbReference type="InterPro" id="IPR003265">
    <property type="entry name" value="HhH-GPD_domain"/>
</dbReference>
<evidence type="ECO:0000256" key="5">
    <source>
        <dbReference type="ARBA" id="ARBA00023204"/>
    </source>
</evidence>
<feature type="domain" description="HhH-GPD" evidence="10">
    <location>
        <begin position="171"/>
        <end position="329"/>
    </location>
</feature>
<feature type="non-terminal residue" evidence="11">
    <location>
        <position position="1"/>
    </location>
</feature>
<dbReference type="AlphaFoldDB" id="A0A9P4YDL8"/>
<dbReference type="GO" id="GO:0005634">
    <property type="term" value="C:nucleus"/>
    <property type="evidence" value="ECO:0007669"/>
    <property type="project" value="InterPro"/>
</dbReference>
<keyword evidence="12" id="KW-1185">Reference proteome</keyword>
<dbReference type="RefSeq" id="XP_040782046.1">
    <property type="nucleotide sequence ID" value="XM_040915837.1"/>
</dbReference>
<evidence type="ECO:0000313" key="12">
    <source>
        <dbReference type="Proteomes" id="UP000803844"/>
    </source>
</evidence>
<evidence type="ECO:0000256" key="9">
    <source>
        <dbReference type="SAM" id="MobiDB-lite"/>
    </source>
</evidence>
<feature type="compositionally biased region" description="Acidic residues" evidence="9">
    <location>
        <begin position="67"/>
        <end position="76"/>
    </location>
</feature>
<dbReference type="InterPro" id="IPR011257">
    <property type="entry name" value="DNA_glycosylase"/>
</dbReference>
<evidence type="ECO:0000256" key="8">
    <source>
        <dbReference type="ARBA" id="ARBA00044632"/>
    </source>
</evidence>
<reference evidence="11" key="1">
    <citation type="journal article" date="2020" name="Phytopathology">
        <title>Genome sequence of the chestnut blight fungus Cryphonectria parasitica EP155: A fundamental resource for an archetypical invasive plant pathogen.</title>
        <authorList>
            <person name="Crouch J.A."/>
            <person name="Dawe A."/>
            <person name="Aerts A."/>
            <person name="Barry K."/>
            <person name="Churchill A.C.L."/>
            <person name="Grimwood J."/>
            <person name="Hillman B."/>
            <person name="Milgroom M.G."/>
            <person name="Pangilinan J."/>
            <person name="Smith M."/>
            <person name="Salamov A."/>
            <person name="Schmutz J."/>
            <person name="Yadav J."/>
            <person name="Grigoriev I.V."/>
            <person name="Nuss D."/>
        </authorList>
    </citation>
    <scope>NUCLEOTIDE SEQUENCE</scope>
    <source>
        <strain evidence="11">EP155</strain>
    </source>
</reference>
<dbReference type="PANTHER" id="PTHR43286:SF1">
    <property type="entry name" value="ENDONUCLEASE III-LIKE PROTEIN 1"/>
    <property type="match status" value="1"/>
</dbReference>
<evidence type="ECO:0000256" key="3">
    <source>
        <dbReference type="ARBA" id="ARBA00022763"/>
    </source>
</evidence>
<keyword evidence="4" id="KW-0378">Hydrolase</keyword>
<organism evidence="11 12">
    <name type="scientific">Cryphonectria parasitica (strain ATCC 38755 / EP155)</name>
    <dbReference type="NCBI Taxonomy" id="660469"/>
    <lineage>
        <taxon>Eukaryota</taxon>
        <taxon>Fungi</taxon>
        <taxon>Dikarya</taxon>
        <taxon>Ascomycota</taxon>
        <taxon>Pezizomycotina</taxon>
        <taxon>Sordariomycetes</taxon>
        <taxon>Sordariomycetidae</taxon>
        <taxon>Diaporthales</taxon>
        <taxon>Cryphonectriaceae</taxon>
        <taxon>Cryphonectria-Endothia species complex</taxon>
        <taxon>Cryphonectria</taxon>
    </lineage>
</organism>
<protein>
    <recommendedName>
        <fullName evidence="2">DNA-(apurinic or apyrimidinic site) lyase</fullName>
        <ecNumber evidence="2">4.2.99.18</ecNumber>
    </recommendedName>
</protein>
<dbReference type="GO" id="GO:0140078">
    <property type="term" value="F:class I DNA-(apurinic or apyrimidinic site) endonuclease activity"/>
    <property type="evidence" value="ECO:0007669"/>
    <property type="project" value="UniProtKB-EC"/>
</dbReference>
<dbReference type="PANTHER" id="PTHR43286">
    <property type="entry name" value="ENDONUCLEASE III-LIKE PROTEIN 1"/>
    <property type="match status" value="1"/>
</dbReference>
<keyword evidence="5" id="KW-0234">DNA repair</keyword>
<dbReference type="GeneID" id="63832966"/>
<dbReference type="InterPro" id="IPR030841">
    <property type="entry name" value="NTH1"/>
</dbReference>
<dbReference type="SMART" id="SM00478">
    <property type="entry name" value="ENDO3c"/>
    <property type="match status" value="1"/>
</dbReference>
<dbReference type="GO" id="GO:0003677">
    <property type="term" value="F:DNA binding"/>
    <property type="evidence" value="ECO:0007669"/>
    <property type="project" value="InterPro"/>
</dbReference>
<dbReference type="Pfam" id="PF00730">
    <property type="entry name" value="HhH-GPD"/>
    <property type="match status" value="1"/>
</dbReference>
<accession>A0A9P4YDL8</accession>
<evidence type="ECO:0000256" key="4">
    <source>
        <dbReference type="ARBA" id="ARBA00022801"/>
    </source>
</evidence>
<dbReference type="EMBL" id="MU032344">
    <property type="protein sequence ID" value="KAF3771085.1"/>
    <property type="molecule type" value="Genomic_DNA"/>
</dbReference>
<dbReference type="InterPro" id="IPR004036">
    <property type="entry name" value="Endonuclease-III-like_CS2"/>
</dbReference>
<dbReference type="OrthoDB" id="2099276at2759"/>
<dbReference type="Gene3D" id="1.10.340.30">
    <property type="entry name" value="Hypothetical protein, domain 2"/>
    <property type="match status" value="1"/>
</dbReference>
<evidence type="ECO:0000256" key="2">
    <source>
        <dbReference type="ARBA" id="ARBA00012720"/>
    </source>
</evidence>
<dbReference type="GO" id="GO:0006289">
    <property type="term" value="P:nucleotide-excision repair"/>
    <property type="evidence" value="ECO:0007669"/>
    <property type="project" value="TreeGrafter"/>
</dbReference>
<evidence type="ECO:0000259" key="10">
    <source>
        <dbReference type="SMART" id="SM00478"/>
    </source>
</evidence>
<dbReference type="EC" id="4.2.99.18" evidence="2"/>
<proteinExistence type="inferred from homology"/>
<keyword evidence="6" id="KW-0456">Lyase</keyword>
<evidence type="ECO:0000313" key="11">
    <source>
        <dbReference type="EMBL" id="KAF3771085.1"/>
    </source>
</evidence>
<feature type="compositionally biased region" description="Low complexity" evidence="9">
    <location>
        <begin position="79"/>
        <end position="95"/>
    </location>
</feature>
<dbReference type="Proteomes" id="UP000803844">
    <property type="component" value="Unassembled WGS sequence"/>
</dbReference>
<feature type="non-terminal residue" evidence="11">
    <location>
        <position position="392"/>
    </location>
</feature>
<evidence type="ECO:0000256" key="6">
    <source>
        <dbReference type="ARBA" id="ARBA00023239"/>
    </source>
</evidence>
<feature type="region of interest" description="Disordered" evidence="9">
    <location>
        <begin position="38"/>
        <end position="120"/>
    </location>
</feature>
<dbReference type="FunFam" id="1.10.340.30:FF:000014">
    <property type="entry name" value="Endonuclease III homolog"/>
    <property type="match status" value="1"/>
</dbReference>
<dbReference type="GO" id="GO:0006285">
    <property type="term" value="P:base-excision repair, AP site formation"/>
    <property type="evidence" value="ECO:0007669"/>
    <property type="project" value="InterPro"/>
</dbReference>
<keyword evidence="7" id="KW-0326">Glycosidase</keyword>
<evidence type="ECO:0000256" key="1">
    <source>
        <dbReference type="ARBA" id="ARBA00008343"/>
    </source>
</evidence>
<keyword evidence="3" id="KW-0227">DNA damage</keyword>
<evidence type="ECO:0000256" key="7">
    <source>
        <dbReference type="ARBA" id="ARBA00023295"/>
    </source>
</evidence>